<reference evidence="4 5" key="1">
    <citation type="journal article" date="2015" name="Mol. Biochem. Parasitol.">
        <title>Identification of polymorphic genes for use in assemblage B genotyping assays through comparative genomics of multiple assemblage B Giardia duodenalis isolates.</title>
        <authorList>
            <person name="Wielinga C."/>
            <person name="Thompson R.C."/>
            <person name="Monis P."/>
            <person name="Ryan U."/>
        </authorList>
    </citation>
    <scope>NUCLEOTIDE SEQUENCE [LARGE SCALE GENOMIC DNA]</scope>
    <source>
        <strain evidence="4 5">BAH15c1</strain>
    </source>
</reference>
<dbReference type="Proteomes" id="UP000070089">
    <property type="component" value="Unassembled WGS sequence"/>
</dbReference>
<evidence type="ECO:0000313" key="4">
    <source>
        <dbReference type="EMBL" id="KWX14503.1"/>
    </source>
</evidence>
<sequence length="1344" mass="148610">MLKSSMPVATNKYMMNTDRSALLRLWFSAADRGDLEFLKQHSETFKGKLNENGLTALALAISSGQFESAKYLANYEATVRLAKRQTPLMLAASLNRVELLPLFHETYGWQDEDGKTALMHAVSVGNALEAVKQLAPHEHGRQSTVFEVTTDDFDLFDRQMESLQYVTPYFLFEDAMVEAVTAPTQDKTALHMAVLAGDVDAFTVLFPLEYFIPNANGEYFTMLLSRLDQETSTPFCSLIIENIHLFKSILGAKSASTGKTALLYAIAEKNVPLIELFSTYELQGSITEKDTIFPSPDQHGSITDTVDLVEKRTYRGFTPFHYAALIGAKDIALILLNTAKNLEIVSIVEQTDQLGRNPLHIAAALLNYSYIEAYLTFTLQNMLKLNICDAQGFSPIDYAVTSPLFGAYCTEYRTAALKRRSRTSYSEVISVEVSSDTSIAFSKILEVIASIYQQEDSDSSRLGEKMASHLVLAVSRFNCMAVNTISKYCNARQLNKALLEAVKLGFNEAVPCLLGDSHQADSDQGPASLFTATCANGPFELLFPRNAKARNEHGETALMLACKARCFTNALIAIDAEATLKTYNGETALMFLASLGEVSCDNEHGPLYKELSERLISAEKGSIDVHGYTALMYAAKSNALSLARQLLRWEYGHVAFDQSTSLTVAAQHGNVELVEMMLEYEKTKLHDREQDKIETKNPTTSQVTALMLAATCPNNSRVCQLLIPVQAGMQDQMGSTALMYAIKNNHPANANVLASYEHSRIDAKGYTALMYAIERNQSSSILSLIEYERGIGLSKGTGQTAMILVVQNKEISIGSKLQYVKDLVGKEGGIQDKSKKTALMYAIESGEEKSDQLALLLAKYEGGRQMADGTSALILAIRNEMYNVALTLLAWEAGMTTSTGHTALMYLSTGKDPYLLTDQKRADYNELLQKLVLVEARRFDNDGCTALMLAVAHRNLCVIKELLPYETKQCNARGETMLMYAAEHNMVEVVKLLLDYEAGIRDKDGETALIHACKAGMVDAAIILAKCSAETDCVPQDGVEATPMMIAAECGLSSVVVALKQSCVGFVCTKGPYSGYSALGLAIKGGHETIVKLLYEEVHLCMGTAYGAIELCIRFKRESILLWVLMYYSKQNELDELAESVCFPKRAEMRIPETSLFAAYSYGLAAGNVSIMHLSAKMLGKKAADIPYKKPPKALEARFYALLLQKGTDEVLSCLKKRWSWILEAIYRSVKEDSLLLFLIDHVLYMILDDIDQAEVTELSLAHRLEGALHELSHAFREYEIDSCCVCMDADADVIFFPCKHMIACGSCAKGLARCPYCRTAINETFNPYFLQLIESSRHRCTIM</sequence>
<dbReference type="Gene3D" id="1.25.40.20">
    <property type="entry name" value="Ankyrin repeat-containing domain"/>
    <property type="match status" value="5"/>
</dbReference>
<dbReference type="PROSITE" id="PS50089">
    <property type="entry name" value="ZF_RING_2"/>
    <property type="match status" value="1"/>
</dbReference>
<dbReference type="SUPFAM" id="SSF57850">
    <property type="entry name" value="RING/U-box"/>
    <property type="match status" value="1"/>
</dbReference>
<keyword evidence="2" id="KW-0863">Zinc-finger</keyword>
<dbReference type="PROSITE" id="PS50088">
    <property type="entry name" value="ANK_REPEAT"/>
    <property type="match status" value="2"/>
</dbReference>
<dbReference type="PANTHER" id="PTHR24120:SF4">
    <property type="entry name" value="GH07239P"/>
    <property type="match status" value="1"/>
</dbReference>
<dbReference type="InterPro" id="IPR036770">
    <property type="entry name" value="Ankyrin_rpt-contain_sf"/>
</dbReference>
<dbReference type="InterPro" id="IPR013083">
    <property type="entry name" value="Znf_RING/FYVE/PHD"/>
</dbReference>
<dbReference type="Pfam" id="PF13920">
    <property type="entry name" value="zf-C3HC4_3"/>
    <property type="match status" value="1"/>
</dbReference>
<dbReference type="EMBL" id="JXTI01000030">
    <property type="protein sequence ID" value="KWX14503.1"/>
    <property type="molecule type" value="Genomic_DNA"/>
</dbReference>
<keyword evidence="2" id="KW-0862">Zinc</keyword>
<accession>A0A132NWQ4</accession>
<dbReference type="InterPro" id="IPR001841">
    <property type="entry name" value="Znf_RING"/>
</dbReference>
<organism evidence="4 5">
    <name type="scientific">Giardia duodenalis assemblage B</name>
    <dbReference type="NCBI Taxonomy" id="1394984"/>
    <lineage>
        <taxon>Eukaryota</taxon>
        <taxon>Metamonada</taxon>
        <taxon>Diplomonadida</taxon>
        <taxon>Hexamitidae</taxon>
        <taxon>Giardiinae</taxon>
        <taxon>Giardia</taxon>
    </lineage>
</organism>
<gene>
    <name evidence="4" type="ORF">QR46_1466</name>
</gene>
<protein>
    <submittedName>
        <fullName evidence="4">Protein 21.1</fullName>
    </submittedName>
</protein>
<keyword evidence="1" id="KW-0040">ANK repeat</keyword>
<dbReference type="Pfam" id="PF12796">
    <property type="entry name" value="Ank_2"/>
    <property type="match status" value="5"/>
</dbReference>
<feature type="domain" description="RING-type" evidence="3">
    <location>
        <begin position="1284"/>
        <end position="1319"/>
    </location>
</feature>
<comment type="caution">
    <text evidence="4">The sequence shown here is derived from an EMBL/GenBank/DDBJ whole genome shotgun (WGS) entry which is preliminary data.</text>
</comment>
<dbReference type="OrthoDB" id="10251804at2759"/>
<dbReference type="GO" id="GO:0008270">
    <property type="term" value="F:zinc ion binding"/>
    <property type="evidence" value="ECO:0007669"/>
    <property type="project" value="UniProtKB-KW"/>
</dbReference>
<dbReference type="Gene3D" id="3.30.40.10">
    <property type="entry name" value="Zinc/RING finger domain, C3HC4 (zinc finger)"/>
    <property type="match status" value="1"/>
</dbReference>
<keyword evidence="2" id="KW-0479">Metal-binding</keyword>
<dbReference type="SUPFAM" id="SSF48403">
    <property type="entry name" value="Ankyrin repeat"/>
    <property type="match status" value="4"/>
</dbReference>
<evidence type="ECO:0000313" key="5">
    <source>
        <dbReference type="Proteomes" id="UP000070089"/>
    </source>
</evidence>
<evidence type="ECO:0000259" key="3">
    <source>
        <dbReference type="PROSITE" id="PS50089"/>
    </source>
</evidence>
<evidence type="ECO:0000256" key="1">
    <source>
        <dbReference type="PROSITE-ProRule" id="PRU00023"/>
    </source>
</evidence>
<feature type="repeat" description="ANK" evidence="1">
    <location>
        <begin position="973"/>
        <end position="1005"/>
    </location>
</feature>
<dbReference type="PROSITE" id="PS50297">
    <property type="entry name" value="ANK_REP_REGION"/>
    <property type="match status" value="1"/>
</dbReference>
<evidence type="ECO:0000256" key="2">
    <source>
        <dbReference type="PROSITE-ProRule" id="PRU00175"/>
    </source>
</evidence>
<proteinExistence type="predicted"/>
<dbReference type="InterPro" id="IPR002110">
    <property type="entry name" value="Ankyrin_rpt"/>
</dbReference>
<dbReference type="PANTHER" id="PTHR24120">
    <property type="entry name" value="GH07239P"/>
    <property type="match status" value="1"/>
</dbReference>
<name>A0A132NWQ4_GIAIN</name>
<dbReference type="SMART" id="SM00248">
    <property type="entry name" value="ANK"/>
    <property type="match status" value="19"/>
</dbReference>
<feature type="repeat" description="ANK" evidence="1">
    <location>
        <begin position="315"/>
        <end position="347"/>
    </location>
</feature>
<dbReference type="VEuPathDB" id="GiardiaDB:QR46_1466"/>